<reference evidence="1" key="1">
    <citation type="submission" date="2023-08" db="EMBL/GenBank/DDBJ databases">
        <authorList>
            <person name="Alioto T."/>
            <person name="Alioto T."/>
            <person name="Gomez Garrido J."/>
        </authorList>
    </citation>
    <scope>NUCLEOTIDE SEQUENCE</scope>
</reference>
<dbReference type="InterPro" id="IPR011990">
    <property type="entry name" value="TPR-like_helical_dom_sf"/>
</dbReference>
<organism evidence="1 2">
    <name type="scientific">Octopus vulgaris</name>
    <name type="common">Common octopus</name>
    <dbReference type="NCBI Taxonomy" id="6645"/>
    <lineage>
        <taxon>Eukaryota</taxon>
        <taxon>Metazoa</taxon>
        <taxon>Spiralia</taxon>
        <taxon>Lophotrochozoa</taxon>
        <taxon>Mollusca</taxon>
        <taxon>Cephalopoda</taxon>
        <taxon>Coleoidea</taxon>
        <taxon>Octopodiformes</taxon>
        <taxon>Octopoda</taxon>
        <taxon>Incirrata</taxon>
        <taxon>Octopodidae</taxon>
        <taxon>Octopus</taxon>
    </lineage>
</organism>
<sequence>MNLIGRESEKTFLRNFLKSKHRLLQVYGQPSVGKTRLVTEVAVEARSIINLCYPEAATEFFKAILDASKKLGTEKQKALLMVSYGHSLQSRNSLAVKEAQWHFKSALRILQNYGCDYQCLLIYNYMSLNYYRQGKLEKGIRAAEKALETTVFDRDRADVEHAKIYSYVHLTHNLIFAGNHSKAGQVLHEQLTLVGESGHPAVCYMLNNVGLNIERSGGLPNLALQFYLSSLFSKRSISCVQEHILVPTLCNVAGQFSKNKLRHDLALNFLHEAKEIRARTGWVHPYTALVMWNIGMVTMRKNVKNT</sequence>
<proteinExistence type="predicted"/>
<protein>
    <submittedName>
        <fullName evidence="1">Kinesin light chain 4-like isoform X2</fullName>
    </submittedName>
</protein>
<dbReference type="SUPFAM" id="SSF48452">
    <property type="entry name" value="TPR-like"/>
    <property type="match status" value="1"/>
</dbReference>
<evidence type="ECO:0000313" key="2">
    <source>
        <dbReference type="Proteomes" id="UP001162480"/>
    </source>
</evidence>
<evidence type="ECO:0000313" key="1">
    <source>
        <dbReference type="EMBL" id="CAI9741508.1"/>
    </source>
</evidence>
<keyword evidence="2" id="KW-1185">Reference proteome</keyword>
<dbReference type="Proteomes" id="UP001162480">
    <property type="component" value="Chromosome 26"/>
</dbReference>
<gene>
    <name evidence="1" type="ORF">OCTVUL_1B001787</name>
</gene>
<dbReference type="Gene3D" id="1.25.40.10">
    <property type="entry name" value="Tetratricopeptide repeat domain"/>
    <property type="match status" value="1"/>
</dbReference>
<name>A0AA36BWH6_OCTVU</name>
<dbReference type="EMBL" id="OX597839">
    <property type="protein sequence ID" value="CAI9741508.1"/>
    <property type="molecule type" value="Genomic_DNA"/>
</dbReference>
<accession>A0AA36BWH6</accession>
<dbReference type="AlphaFoldDB" id="A0AA36BWH6"/>